<dbReference type="PANTHER" id="PTHR33376:SF2">
    <property type="entry name" value="DICARBOXYLATE-BINDING PERIPLASMIC PROTEIN"/>
    <property type="match status" value="1"/>
</dbReference>
<protein>
    <submittedName>
        <fullName evidence="3">C4-dicarboxylate ABC transporter substrate-binding protein</fullName>
    </submittedName>
</protein>
<evidence type="ECO:0000313" key="4">
    <source>
        <dbReference type="Proteomes" id="UP000093355"/>
    </source>
</evidence>
<dbReference type="InterPro" id="IPR038404">
    <property type="entry name" value="TRAP_DctP_sf"/>
</dbReference>
<dbReference type="STRING" id="904291.A7J15_08490"/>
<feature type="signal peptide" evidence="2">
    <location>
        <begin position="1"/>
        <end position="29"/>
    </location>
</feature>
<dbReference type="InterPro" id="IPR018389">
    <property type="entry name" value="DctP_fam"/>
</dbReference>
<dbReference type="OrthoDB" id="9815946at2"/>
<dbReference type="PROSITE" id="PS51257">
    <property type="entry name" value="PROKAR_LIPOPROTEIN"/>
    <property type="match status" value="1"/>
</dbReference>
<dbReference type="Proteomes" id="UP000093355">
    <property type="component" value="Unassembled WGS sequence"/>
</dbReference>
<dbReference type="PIRSF" id="PIRSF006470">
    <property type="entry name" value="DctB"/>
    <property type="match status" value="1"/>
</dbReference>
<dbReference type="GO" id="GO:0030288">
    <property type="term" value="C:outer membrane-bounded periplasmic space"/>
    <property type="evidence" value="ECO:0007669"/>
    <property type="project" value="InterPro"/>
</dbReference>
<dbReference type="NCBIfam" id="TIGR00787">
    <property type="entry name" value="dctP"/>
    <property type="match status" value="1"/>
</dbReference>
<dbReference type="EMBL" id="LXMD01000025">
    <property type="protein sequence ID" value="OCG73320.1"/>
    <property type="molecule type" value="Genomic_DNA"/>
</dbReference>
<gene>
    <name evidence="3" type="ORF">A7J15_08490</name>
</gene>
<reference evidence="3 4" key="1">
    <citation type="submission" date="2016-05" db="EMBL/GenBank/DDBJ databases">
        <authorList>
            <person name="Lavstsen T."/>
            <person name="Jespersen J.S."/>
        </authorList>
    </citation>
    <scope>NUCLEOTIDE SEQUENCE [LARGE SCALE GENOMIC DNA]</scope>
    <source>
        <strain evidence="3 4">YLB-01</strain>
    </source>
</reference>
<evidence type="ECO:0000256" key="1">
    <source>
        <dbReference type="ARBA" id="ARBA00022729"/>
    </source>
</evidence>
<dbReference type="GO" id="GO:0030246">
    <property type="term" value="F:carbohydrate binding"/>
    <property type="evidence" value="ECO:0007669"/>
    <property type="project" value="TreeGrafter"/>
</dbReference>
<dbReference type="PANTHER" id="PTHR33376">
    <property type="match status" value="1"/>
</dbReference>
<evidence type="ECO:0000313" key="3">
    <source>
        <dbReference type="EMBL" id="OCG73320.1"/>
    </source>
</evidence>
<dbReference type="Pfam" id="PF03480">
    <property type="entry name" value="DctP"/>
    <property type="match status" value="1"/>
</dbReference>
<dbReference type="GO" id="GO:0055085">
    <property type="term" value="P:transmembrane transport"/>
    <property type="evidence" value="ECO:0007669"/>
    <property type="project" value="InterPro"/>
</dbReference>
<organism evidence="3 4">
    <name type="scientific">Microbacterium sediminis</name>
    <dbReference type="NCBI Taxonomy" id="904291"/>
    <lineage>
        <taxon>Bacteria</taxon>
        <taxon>Bacillati</taxon>
        <taxon>Actinomycetota</taxon>
        <taxon>Actinomycetes</taxon>
        <taxon>Micrococcales</taxon>
        <taxon>Microbacteriaceae</taxon>
        <taxon>Microbacterium</taxon>
    </lineage>
</organism>
<dbReference type="Gene3D" id="3.40.190.170">
    <property type="entry name" value="Bacterial extracellular solute-binding protein, family 7"/>
    <property type="match status" value="1"/>
</dbReference>
<dbReference type="InterPro" id="IPR004682">
    <property type="entry name" value="TRAP_DctP"/>
</dbReference>
<feature type="chain" id="PRO_5038937848" evidence="2">
    <location>
        <begin position="30"/>
        <end position="342"/>
    </location>
</feature>
<sequence>MRRTPLHKRILAASTAALLALSLAGCSTSGGGNGGGAGGETHTFRVAFNQNESHPQAQAILELSDKREEATDGRYALELFPDGTLGAQEATIEQVQSGTIDFALVAGSLLEGFNPDFSVVNLPYVYESPEHQMEVLNDREVTGELYDSLLEDNIKVLTAYHGGVRNVYTDEPIETPDDLQGKKIRMIGSETNVRMMELMGGVGTPMAQDEVYTAIQSGVIDGGENNELIYSSLSHDEIAPYYSSTQHLMMPDYLIASPTVWDGLDEETRGIFEELLAESVDSELAAFDEAVQTAKADAEAAGATFVESDVDAFREAVLPLHEELVTTPVTQEIYDAIDAARG</sequence>
<keyword evidence="1 2" id="KW-0732">Signal</keyword>
<proteinExistence type="predicted"/>
<dbReference type="CDD" id="cd13671">
    <property type="entry name" value="PBP2_TRAP_SBP_like_3"/>
    <property type="match status" value="1"/>
</dbReference>
<comment type="caution">
    <text evidence="3">The sequence shown here is derived from an EMBL/GenBank/DDBJ whole genome shotgun (WGS) entry which is preliminary data.</text>
</comment>
<dbReference type="AlphaFoldDB" id="A0A1B9N9R5"/>
<name>A0A1B9N9R5_9MICO</name>
<evidence type="ECO:0000256" key="2">
    <source>
        <dbReference type="SAM" id="SignalP"/>
    </source>
</evidence>
<dbReference type="NCBIfam" id="NF037995">
    <property type="entry name" value="TRAP_S1"/>
    <property type="match status" value="1"/>
</dbReference>
<accession>A0A1B9N9R5</accession>
<keyword evidence="4" id="KW-1185">Reference proteome</keyword>